<dbReference type="GO" id="GO:0055085">
    <property type="term" value="P:transmembrane transport"/>
    <property type="evidence" value="ECO:0007669"/>
    <property type="project" value="InterPro"/>
</dbReference>
<evidence type="ECO:0000256" key="2">
    <source>
        <dbReference type="ARBA" id="ARBA00022448"/>
    </source>
</evidence>
<dbReference type="Gene3D" id="1.10.3720.10">
    <property type="entry name" value="MetI-like"/>
    <property type="match status" value="1"/>
</dbReference>
<feature type="domain" description="ABC transmembrane type-1" evidence="8">
    <location>
        <begin position="69"/>
        <end position="280"/>
    </location>
</feature>
<feature type="transmembrane region" description="Helical" evidence="7">
    <location>
        <begin position="106"/>
        <end position="127"/>
    </location>
</feature>
<evidence type="ECO:0000256" key="3">
    <source>
        <dbReference type="ARBA" id="ARBA00022475"/>
    </source>
</evidence>
<evidence type="ECO:0000256" key="1">
    <source>
        <dbReference type="ARBA" id="ARBA00004651"/>
    </source>
</evidence>
<sequence length="290" mass="32463">MRSRIYRNPVGVSKFTGLVLILPFIIGAVLFIIYPFVYSFTVGLTDNNGGMSFENYRNILSDSSSRQAFGVTLKYTLILVPLKLAVSLLVALLLNCELKGIGIFRTAFYIPSILGSNLAVIIMWQYLFTSDGLVNQLLSTMGIAPVGWYGDPDAALFIIVLLRLWEFGSTMVIFLAALRDMPKELYDAAKVDGCGNIRTFFSITLPQLKRIIFINLILQTIAAMQEFNAPYMITGGGPLGNTRTIGMYIYEEMFRYGDEGTANAVSWLLFVIIGLIVMLLYKFTEKLRRD</sequence>
<dbReference type="InterPro" id="IPR035906">
    <property type="entry name" value="MetI-like_sf"/>
</dbReference>
<dbReference type="InterPro" id="IPR000515">
    <property type="entry name" value="MetI-like"/>
</dbReference>
<dbReference type="PANTHER" id="PTHR30193:SF1">
    <property type="entry name" value="ABC TRANSPORTER PERMEASE PROTEIN YESP-RELATED"/>
    <property type="match status" value="1"/>
</dbReference>
<evidence type="ECO:0000313" key="9">
    <source>
        <dbReference type="EMBL" id="SHM33397.1"/>
    </source>
</evidence>
<dbReference type="GO" id="GO:0005886">
    <property type="term" value="C:plasma membrane"/>
    <property type="evidence" value="ECO:0007669"/>
    <property type="project" value="UniProtKB-SubCell"/>
</dbReference>
<reference evidence="9 10" key="1">
    <citation type="submission" date="2016-11" db="EMBL/GenBank/DDBJ databases">
        <authorList>
            <person name="Jaros S."/>
            <person name="Januszkiewicz K."/>
            <person name="Wedrychowicz H."/>
        </authorList>
    </citation>
    <scope>NUCLEOTIDE SEQUENCE [LARGE SCALE GENOMIC DNA]</scope>
    <source>
        <strain evidence="9 10">Y1</strain>
    </source>
</reference>
<dbReference type="InterPro" id="IPR051393">
    <property type="entry name" value="ABC_transporter_permease"/>
</dbReference>
<evidence type="ECO:0000259" key="8">
    <source>
        <dbReference type="PROSITE" id="PS50928"/>
    </source>
</evidence>
<protein>
    <submittedName>
        <fullName evidence="9">Oligogalacturonide transport system permease protein</fullName>
    </submittedName>
</protein>
<accession>A0A1M7HZ31</accession>
<evidence type="ECO:0000313" key="10">
    <source>
        <dbReference type="Proteomes" id="UP000184394"/>
    </source>
</evidence>
<comment type="similarity">
    <text evidence="7">Belongs to the binding-protein-dependent transport system permease family.</text>
</comment>
<keyword evidence="5 7" id="KW-1133">Transmembrane helix</keyword>
<keyword evidence="2 7" id="KW-0813">Transport</keyword>
<dbReference type="PANTHER" id="PTHR30193">
    <property type="entry name" value="ABC TRANSPORTER PERMEASE PROTEIN"/>
    <property type="match status" value="1"/>
</dbReference>
<dbReference type="EMBL" id="FRCT01000003">
    <property type="protein sequence ID" value="SHM33397.1"/>
    <property type="molecule type" value="Genomic_DNA"/>
</dbReference>
<gene>
    <name evidence="9" type="ORF">SAMN04487860_103169</name>
</gene>
<evidence type="ECO:0000256" key="7">
    <source>
        <dbReference type="RuleBase" id="RU363032"/>
    </source>
</evidence>
<organism evidence="9 10">
    <name type="scientific">Ruminococcus flavefaciens</name>
    <dbReference type="NCBI Taxonomy" id="1265"/>
    <lineage>
        <taxon>Bacteria</taxon>
        <taxon>Bacillati</taxon>
        <taxon>Bacillota</taxon>
        <taxon>Clostridia</taxon>
        <taxon>Eubacteriales</taxon>
        <taxon>Oscillospiraceae</taxon>
        <taxon>Ruminococcus</taxon>
    </lineage>
</organism>
<feature type="transmembrane region" description="Helical" evidence="7">
    <location>
        <begin position="154"/>
        <end position="178"/>
    </location>
</feature>
<dbReference type="SUPFAM" id="SSF161098">
    <property type="entry name" value="MetI-like"/>
    <property type="match status" value="1"/>
</dbReference>
<evidence type="ECO:0000256" key="6">
    <source>
        <dbReference type="ARBA" id="ARBA00023136"/>
    </source>
</evidence>
<keyword evidence="6 7" id="KW-0472">Membrane</keyword>
<dbReference type="CDD" id="cd06261">
    <property type="entry name" value="TM_PBP2"/>
    <property type="match status" value="1"/>
</dbReference>
<dbReference type="AlphaFoldDB" id="A0A1M7HZ31"/>
<feature type="transmembrane region" description="Helical" evidence="7">
    <location>
        <begin position="211"/>
        <end position="233"/>
    </location>
</feature>
<keyword evidence="4 7" id="KW-0812">Transmembrane</keyword>
<feature type="transmembrane region" description="Helical" evidence="7">
    <location>
        <begin position="264"/>
        <end position="281"/>
    </location>
</feature>
<dbReference type="OrthoDB" id="9788108at2"/>
<proteinExistence type="inferred from homology"/>
<keyword evidence="3" id="KW-1003">Cell membrane</keyword>
<comment type="subcellular location">
    <subcellularLocation>
        <location evidence="1 7">Cell membrane</location>
        <topology evidence="1 7">Multi-pass membrane protein</topology>
    </subcellularLocation>
</comment>
<evidence type="ECO:0000256" key="4">
    <source>
        <dbReference type="ARBA" id="ARBA00022692"/>
    </source>
</evidence>
<feature type="transmembrane region" description="Helical" evidence="7">
    <location>
        <begin position="75"/>
        <end position="94"/>
    </location>
</feature>
<name>A0A1M7HZ31_RUMFL</name>
<dbReference type="PROSITE" id="PS50928">
    <property type="entry name" value="ABC_TM1"/>
    <property type="match status" value="1"/>
</dbReference>
<evidence type="ECO:0000256" key="5">
    <source>
        <dbReference type="ARBA" id="ARBA00022989"/>
    </source>
</evidence>
<dbReference type="Pfam" id="PF00528">
    <property type="entry name" value="BPD_transp_1"/>
    <property type="match status" value="1"/>
</dbReference>
<feature type="transmembrane region" description="Helical" evidence="7">
    <location>
        <begin position="12"/>
        <end position="37"/>
    </location>
</feature>
<dbReference type="Proteomes" id="UP000184394">
    <property type="component" value="Unassembled WGS sequence"/>
</dbReference>
<dbReference type="RefSeq" id="WP_072949331.1">
    <property type="nucleotide sequence ID" value="NZ_FRCT01000003.1"/>
</dbReference>